<name>A0A4Y8X5E6_9MICC</name>
<dbReference type="Gene3D" id="1.10.10.60">
    <property type="entry name" value="Homeodomain-like"/>
    <property type="match status" value="1"/>
</dbReference>
<proteinExistence type="predicted"/>
<dbReference type="PANTHER" id="PTHR30055:SF237">
    <property type="entry name" value="TRANSCRIPTIONAL REPRESSOR MCE3R"/>
    <property type="match status" value="1"/>
</dbReference>
<dbReference type="InterPro" id="IPR050109">
    <property type="entry name" value="HTH-type_TetR-like_transc_reg"/>
</dbReference>
<dbReference type="Pfam" id="PF00440">
    <property type="entry name" value="TetR_N"/>
    <property type="match status" value="1"/>
</dbReference>
<dbReference type="InterPro" id="IPR041490">
    <property type="entry name" value="KstR2_TetR_C"/>
</dbReference>
<dbReference type="SUPFAM" id="SSF46689">
    <property type="entry name" value="Homeodomain-like"/>
    <property type="match status" value="1"/>
</dbReference>
<dbReference type="EMBL" id="JACHMC010000001">
    <property type="protein sequence ID" value="MBB4883162.1"/>
    <property type="molecule type" value="Genomic_DNA"/>
</dbReference>
<reference evidence="2 3" key="1">
    <citation type="submission" date="2020-08" db="EMBL/GenBank/DDBJ databases">
        <title>Sequencing the genomes of 1000 actinobacteria strains.</title>
        <authorList>
            <person name="Klenk H.-P."/>
        </authorList>
    </citation>
    <scope>NUCLEOTIDE SEQUENCE [LARGE SCALE GENOMIC DNA]</scope>
    <source>
        <strain evidence="2 3">DSM 19079</strain>
    </source>
</reference>
<dbReference type="SUPFAM" id="SSF48498">
    <property type="entry name" value="Tetracyclin repressor-like, C-terminal domain"/>
    <property type="match status" value="1"/>
</dbReference>
<organism evidence="2 3">
    <name type="scientific">Micrococcus flavus</name>
    <dbReference type="NCBI Taxonomy" id="384602"/>
    <lineage>
        <taxon>Bacteria</taxon>
        <taxon>Bacillati</taxon>
        <taxon>Actinomycetota</taxon>
        <taxon>Actinomycetes</taxon>
        <taxon>Micrococcales</taxon>
        <taxon>Micrococcaceae</taxon>
        <taxon>Micrococcus</taxon>
    </lineage>
</organism>
<dbReference type="AlphaFoldDB" id="A0A4Y8X5E6"/>
<dbReference type="GO" id="GO:0000976">
    <property type="term" value="F:transcription cis-regulatory region binding"/>
    <property type="evidence" value="ECO:0007669"/>
    <property type="project" value="TreeGrafter"/>
</dbReference>
<sequence>MSEAPVTSAAPGRAPARTARERAKARRRADLLAAAARLFAAGGYDAARLEDIGAAAGVSGPAVYRHFAGKAAVLVEILETASTGLLEGGHDAVRDLAPGAESLRALIAFHTDFAVDNRDVIRVQDRDMSSLPDADRTAIARVQRRYIELWAAQLRHMHPHEDHATAVFRVQAVLGLLNSTPHSVRRAPSDRSARRQTLVSMAWAAASAPLRPAAPVVA</sequence>
<evidence type="ECO:0000313" key="3">
    <source>
        <dbReference type="Proteomes" id="UP000560081"/>
    </source>
</evidence>
<dbReference type="RefSeq" id="WP_135028439.1">
    <property type="nucleotide sequence ID" value="NZ_BMLA01000001.1"/>
</dbReference>
<evidence type="ECO:0000313" key="2">
    <source>
        <dbReference type="EMBL" id="MBB4883162.1"/>
    </source>
</evidence>
<dbReference type="Pfam" id="PF17932">
    <property type="entry name" value="TetR_C_24"/>
    <property type="match status" value="1"/>
</dbReference>
<dbReference type="PRINTS" id="PR00455">
    <property type="entry name" value="HTHTETR"/>
</dbReference>
<protein>
    <submittedName>
        <fullName evidence="2">AcrR family transcriptional regulator</fullName>
    </submittedName>
</protein>
<dbReference type="OrthoDB" id="9179041at2"/>
<keyword evidence="1" id="KW-0238">DNA-binding</keyword>
<gene>
    <name evidence="2" type="ORF">BJ976_001513</name>
</gene>
<comment type="caution">
    <text evidence="2">The sequence shown here is derived from an EMBL/GenBank/DDBJ whole genome shotgun (WGS) entry which is preliminary data.</text>
</comment>
<dbReference type="GO" id="GO:0003700">
    <property type="term" value="F:DNA-binding transcription factor activity"/>
    <property type="evidence" value="ECO:0007669"/>
    <property type="project" value="TreeGrafter"/>
</dbReference>
<dbReference type="PANTHER" id="PTHR30055">
    <property type="entry name" value="HTH-TYPE TRANSCRIPTIONAL REGULATOR RUTR"/>
    <property type="match status" value="1"/>
</dbReference>
<dbReference type="InterPro" id="IPR036271">
    <property type="entry name" value="Tet_transcr_reg_TetR-rel_C_sf"/>
</dbReference>
<accession>A0A4Y8X5E6</accession>
<keyword evidence="3" id="KW-1185">Reference proteome</keyword>
<evidence type="ECO:0000256" key="1">
    <source>
        <dbReference type="ARBA" id="ARBA00023125"/>
    </source>
</evidence>
<dbReference type="Gene3D" id="1.10.357.10">
    <property type="entry name" value="Tetracycline Repressor, domain 2"/>
    <property type="match status" value="1"/>
</dbReference>
<dbReference type="PROSITE" id="PS50977">
    <property type="entry name" value="HTH_TETR_2"/>
    <property type="match status" value="1"/>
</dbReference>
<dbReference type="InterPro" id="IPR001647">
    <property type="entry name" value="HTH_TetR"/>
</dbReference>
<dbReference type="InterPro" id="IPR009057">
    <property type="entry name" value="Homeodomain-like_sf"/>
</dbReference>
<dbReference type="Proteomes" id="UP000560081">
    <property type="component" value="Unassembled WGS sequence"/>
</dbReference>